<organism evidence="2 3">
    <name type="scientific">Apiospora kogelbergensis</name>
    <dbReference type="NCBI Taxonomy" id="1337665"/>
    <lineage>
        <taxon>Eukaryota</taxon>
        <taxon>Fungi</taxon>
        <taxon>Dikarya</taxon>
        <taxon>Ascomycota</taxon>
        <taxon>Pezizomycotina</taxon>
        <taxon>Sordariomycetes</taxon>
        <taxon>Xylariomycetidae</taxon>
        <taxon>Amphisphaeriales</taxon>
        <taxon>Apiosporaceae</taxon>
        <taxon>Apiospora</taxon>
    </lineage>
</organism>
<feature type="region of interest" description="Disordered" evidence="1">
    <location>
        <begin position="1"/>
        <end position="40"/>
    </location>
</feature>
<protein>
    <submittedName>
        <fullName evidence="2">Uncharacterized protein</fullName>
    </submittedName>
</protein>
<keyword evidence="3" id="KW-1185">Reference proteome</keyword>
<proteinExistence type="predicted"/>
<sequence>MWAQLAEETSNNPHAASTFQTTVLHRRKERKAADHINTNKQTRAADDLYRALFQVRAGELEFELRSSWDMEIREISRSRASQLLGLTMPPLPCLLGQHVGIVVVQIRQSSRVR</sequence>
<dbReference type="EMBL" id="JAQQWP010000002">
    <property type="protein sequence ID" value="KAK8129621.1"/>
    <property type="molecule type" value="Genomic_DNA"/>
</dbReference>
<dbReference type="AlphaFoldDB" id="A0AAW0R749"/>
<accession>A0AAW0R749</accession>
<evidence type="ECO:0000313" key="3">
    <source>
        <dbReference type="Proteomes" id="UP001392437"/>
    </source>
</evidence>
<name>A0AAW0R749_9PEZI</name>
<evidence type="ECO:0000313" key="2">
    <source>
        <dbReference type="EMBL" id="KAK8129621.1"/>
    </source>
</evidence>
<feature type="compositionally biased region" description="Polar residues" evidence="1">
    <location>
        <begin position="7"/>
        <end position="23"/>
    </location>
</feature>
<gene>
    <name evidence="2" type="ORF">PG999_002001</name>
</gene>
<comment type="caution">
    <text evidence="2">The sequence shown here is derived from an EMBL/GenBank/DDBJ whole genome shotgun (WGS) entry which is preliminary data.</text>
</comment>
<dbReference type="Proteomes" id="UP001392437">
    <property type="component" value="Unassembled WGS sequence"/>
</dbReference>
<evidence type="ECO:0000256" key="1">
    <source>
        <dbReference type="SAM" id="MobiDB-lite"/>
    </source>
</evidence>
<reference evidence="2 3" key="1">
    <citation type="submission" date="2023-01" db="EMBL/GenBank/DDBJ databases">
        <title>Analysis of 21 Apiospora genomes using comparative genomics revels a genus with tremendous synthesis potential of carbohydrate active enzymes and secondary metabolites.</title>
        <authorList>
            <person name="Sorensen T."/>
        </authorList>
    </citation>
    <scope>NUCLEOTIDE SEQUENCE [LARGE SCALE GENOMIC DNA]</scope>
    <source>
        <strain evidence="2 3">CBS 117206</strain>
    </source>
</reference>